<evidence type="ECO:0000256" key="1">
    <source>
        <dbReference type="SAM" id="SignalP"/>
    </source>
</evidence>
<accession>A0A0M7BG96</accession>
<proteinExistence type="predicted"/>
<dbReference type="RefSeq" id="WP_245624936.1">
    <property type="nucleotide sequence ID" value="NZ_CYPR01000241.1"/>
</dbReference>
<dbReference type="AlphaFoldDB" id="A0A0M7BG96"/>
<keyword evidence="1" id="KW-0732">Signal</keyword>
<dbReference type="STRING" id="313367.JSE7799_03664"/>
<dbReference type="Proteomes" id="UP000049455">
    <property type="component" value="Unassembled WGS sequence"/>
</dbReference>
<dbReference type="SUPFAM" id="SSF53850">
    <property type="entry name" value="Periplasmic binding protein-like II"/>
    <property type="match status" value="1"/>
</dbReference>
<dbReference type="EMBL" id="CYPR01000241">
    <property type="protein sequence ID" value="CUH40923.1"/>
    <property type="molecule type" value="Genomic_DNA"/>
</dbReference>
<organism evidence="2 3">
    <name type="scientific">Jannaschia seosinensis</name>
    <dbReference type="NCBI Taxonomy" id="313367"/>
    <lineage>
        <taxon>Bacteria</taxon>
        <taxon>Pseudomonadati</taxon>
        <taxon>Pseudomonadota</taxon>
        <taxon>Alphaproteobacteria</taxon>
        <taxon>Rhodobacterales</taxon>
        <taxon>Roseobacteraceae</taxon>
        <taxon>Jannaschia</taxon>
    </lineage>
</organism>
<evidence type="ECO:0000313" key="3">
    <source>
        <dbReference type="Proteomes" id="UP000049455"/>
    </source>
</evidence>
<keyword evidence="3" id="KW-1185">Reference proteome</keyword>
<dbReference type="Gene3D" id="3.40.190.10">
    <property type="entry name" value="Periplasmic binding protein-like II"/>
    <property type="match status" value="1"/>
</dbReference>
<reference evidence="2 3" key="1">
    <citation type="submission" date="2015-09" db="EMBL/GenBank/DDBJ databases">
        <authorList>
            <person name="Jackson K.R."/>
            <person name="Lunt B.L."/>
            <person name="Fisher J.N.B."/>
            <person name="Gardner A.V."/>
            <person name="Bailey M.E."/>
            <person name="Deus L.M."/>
            <person name="Earl A.S."/>
            <person name="Gibby P.D."/>
            <person name="Hartmann K.A."/>
            <person name="Liu J.E."/>
            <person name="Manci A.M."/>
            <person name="Nielsen D.A."/>
            <person name="Solomon M.B."/>
            <person name="Breakwell D.P."/>
            <person name="Burnett S.H."/>
            <person name="Grose J.H."/>
        </authorList>
    </citation>
    <scope>NUCLEOTIDE SEQUENCE [LARGE SCALE GENOMIC DNA]</scope>
    <source>
        <strain evidence="2 3">CECT 7799</strain>
    </source>
</reference>
<evidence type="ECO:0000313" key="2">
    <source>
        <dbReference type="EMBL" id="CUH40923.1"/>
    </source>
</evidence>
<gene>
    <name evidence="2" type="ORF">JSE7799_03664</name>
</gene>
<evidence type="ECO:0008006" key="4">
    <source>
        <dbReference type="Google" id="ProtNLM"/>
    </source>
</evidence>
<feature type="chain" id="PRO_5005810141" description="ABC transporter substrate-binding protein" evidence="1">
    <location>
        <begin position="25"/>
        <end position="82"/>
    </location>
</feature>
<protein>
    <recommendedName>
        <fullName evidence="4">ABC transporter substrate-binding protein</fullName>
    </recommendedName>
</protein>
<name>A0A0M7BG96_9RHOB</name>
<sequence>MLRQTLRTGIAAMALLAAAPAAFGQELVVGLRAGPDSIDPHWSTLGSQAEALRHVFDTLVDVDETLQLKPGLAVSWEAVGCH</sequence>
<feature type="signal peptide" evidence="1">
    <location>
        <begin position="1"/>
        <end position="24"/>
    </location>
</feature>